<gene>
    <name evidence="5" type="ORF">EV672_102194</name>
</gene>
<dbReference type="FunFam" id="3.30.300.30:FF:000008">
    <property type="entry name" value="2,3-dihydroxybenzoate-AMP ligase"/>
    <property type="match status" value="1"/>
</dbReference>
<dbReference type="InterPro" id="IPR045851">
    <property type="entry name" value="AMP-bd_C_sf"/>
</dbReference>
<dbReference type="PANTHER" id="PTHR43201">
    <property type="entry name" value="ACYL-COA SYNTHETASE"/>
    <property type="match status" value="1"/>
</dbReference>
<dbReference type="Gene3D" id="3.40.50.12780">
    <property type="entry name" value="N-terminal domain of ligase-like"/>
    <property type="match status" value="1"/>
</dbReference>
<dbReference type="SUPFAM" id="SSF56801">
    <property type="entry name" value="Acetyl-CoA synthetase-like"/>
    <property type="match status" value="1"/>
</dbReference>
<dbReference type="InterPro" id="IPR025110">
    <property type="entry name" value="AMP-bd_C"/>
</dbReference>
<dbReference type="PROSITE" id="PS00455">
    <property type="entry name" value="AMP_BINDING"/>
    <property type="match status" value="1"/>
</dbReference>
<dbReference type="EMBL" id="SNXW01000002">
    <property type="protein sequence ID" value="TDP85844.1"/>
    <property type="molecule type" value="Genomic_DNA"/>
</dbReference>
<sequence length="524" mass="56254">MNLFTALQAAWPVQSQGTAILTGQGLAYTWQDLDRATAMLANLIDSLRLRGREGRPPVVAAHVDKSVESLLLYLATLRAGCTYLPLNPAYRAAELTHFLEDARPAMLVCRPADQDWVIPLAAHSQVGHLFTLGDQRTGSLLTHASLHSDVHTVAPRGLDDLAAILYTSGTTGRSKGALLSHGNLLSNAQTLLRHWDWRQDDCLLHALPVFHIHGLFVASHCALLSATPMRWLDKFDAAGVLAQITDAHAPRATLFMGVPTMYGRLLASPALSAAATAHMRLFVSGSAPLLPAAFDEFAQRTGHTILERYGMSETGMLCSNPCRDSGGPRLSGSVGRALPGVGVRIVDDAGLHVQRNVTGHVEVQGPNVFGGYLGLPDKTAEAFTDDGWFRTGDVGRIDAEGYVHLVGRAKDLVISGGFNVYPAEVESHLDKLPGVAESAVVGVPHPDFGEGVVAVVVPQPGHTLHEAELIRAIKDELAGFKCPKRIFSVSELPRNAMGKVQKNVLRQQLDGTFATAQATSRRHA</sequence>
<evidence type="ECO:0000259" key="4">
    <source>
        <dbReference type="Pfam" id="PF13193"/>
    </source>
</evidence>
<feature type="domain" description="AMP-binding enzyme C-terminal" evidence="4">
    <location>
        <begin position="424"/>
        <end position="499"/>
    </location>
</feature>
<dbReference type="InterPro" id="IPR020845">
    <property type="entry name" value="AMP-binding_CS"/>
</dbReference>
<comment type="caution">
    <text evidence="5">The sequence shown here is derived from an EMBL/GenBank/DDBJ whole genome shotgun (WGS) entry which is preliminary data.</text>
</comment>
<dbReference type="CDD" id="cd05941">
    <property type="entry name" value="MCS"/>
    <property type="match status" value="1"/>
</dbReference>
<dbReference type="AlphaFoldDB" id="A0A4R6RHS1"/>
<name>A0A4R6RHS1_9BURK</name>
<accession>A0A4R6RHS1</accession>
<dbReference type="Gene3D" id="3.30.300.30">
    <property type="match status" value="1"/>
</dbReference>
<evidence type="ECO:0000313" key="5">
    <source>
        <dbReference type="EMBL" id="TDP85844.1"/>
    </source>
</evidence>
<dbReference type="NCBIfam" id="NF005702">
    <property type="entry name" value="PRK07514.1"/>
    <property type="match status" value="1"/>
</dbReference>
<organism evidence="5 6">
    <name type="scientific">Aquabacterium commune</name>
    <dbReference type="NCBI Taxonomy" id="70586"/>
    <lineage>
        <taxon>Bacteria</taxon>
        <taxon>Pseudomonadati</taxon>
        <taxon>Pseudomonadota</taxon>
        <taxon>Betaproteobacteria</taxon>
        <taxon>Burkholderiales</taxon>
        <taxon>Aquabacterium</taxon>
    </lineage>
</organism>
<dbReference type="Proteomes" id="UP000294593">
    <property type="component" value="Unassembled WGS sequence"/>
</dbReference>
<dbReference type="RefSeq" id="WP_133606827.1">
    <property type="nucleotide sequence ID" value="NZ_SNXW01000002.1"/>
</dbReference>
<comment type="similarity">
    <text evidence="1">Belongs to the ATP-dependent AMP-binding enzyme family.</text>
</comment>
<feature type="domain" description="AMP-dependent synthetase/ligase" evidence="3">
    <location>
        <begin position="18"/>
        <end position="373"/>
    </location>
</feature>
<proteinExistence type="inferred from homology"/>
<evidence type="ECO:0000259" key="3">
    <source>
        <dbReference type="Pfam" id="PF00501"/>
    </source>
</evidence>
<dbReference type="Pfam" id="PF00501">
    <property type="entry name" value="AMP-binding"/>
    <property type="match status" value="1"/>
</dbReference>
<evidence type="ECO:0000256" key="1">
    <source>
        <dbReference type="ARBA" id="ARBA00006432"/>
    </source>
</evidence>
<protein>
    <submittedName>
        <fullName evidence="5">Malonyl-CoA/methylmalonyl-CoA synthetase</fullName>
    </submittedName>
</protein>
<dbReference type="OrthoDB" id="9766486at2"/>
<reference evidence="5 6" key="1">
    <citation type="submission" date="2019-03" db="EMBL/GenBank/DDBJ databases">
        <title>Genomic Encyclopedia of Type Strains, Phase IV (KMG-IV): sequencing the most valuable type-strain genomes for metagenomic binning, comparative biology and taxonomic classification.</title>
        <authorList>
            <person name="Goeker M."/>
        </authorList>
    </citation>
    <scope>NUCLEOTIDE SEQUENCE [LARGE SCALE GENOMIC DNA]</scope>
    <source>
        <strain evidence="5 6">DSM 11901</strain>
    </source>
</reference>
<dbReference type="InterPro" id="IPR042099">
    <property type="entry name" value="ANL_N_sf"/>
</dbReference>
<dbReference type="InterPro" id="IPR000873">
    <property type="entry name" value="AMP-dep_synth/lig_dom"/>
</dbReference>
<dbReference type="Pfam" id="PF13193">
    <property type="entry name" value="AMP-binding_C"/>
    <property type="match status" value="1"/>
</dbReference>
<keyword evidence="6" id="KW-1185">Reference proteome</keyword>
<dbReference type="GO" id="GO:0031956">
    <property type="term" value="F:medium-chain fatty acid-CoA ligase activity"/>
    <property type="evidence" value="ECO:0007669"/>
    <property type="project" value="TreeGrafter"/>
</dbReference>
<keyword evidence="2" id="KW-0436">Ligase</keyword>
<dbReference type="GO" id="GO:0006631">
    <property type="term" value="P:fatty acid metabolic process"/>
    <property type="evidence" value="ECO:0007669"/>
    <property type="project" value="TreeGrafter"/>
</dbReference>
<evidence type="ECO:0000256" key="2">
    <source>
        <dbReference type="ARBA" id="ARBA00022598"/>
    </source>
</evidence>
<dbReference type="PANTHER" id="PTHR43201:SF8">
    <property type="entry name" value="ACYL-COA SYNTHETASE FAMILY MEMBER 3"/>
    <property type="match status" value="1"/>
</dbReference>
<evidence type="ECO:0000313" key="6">
    <source>
        <dbReference type="Proteomes" id="UP000294593"/>
    </source>
</evidence>